<dbReference type="InterPro" id="IPR029044">
    <property type="entry name" value="Nucleotide-diphossugar_trans"/>
</dbReference>
<organism evidence="3 4">
    <name type="scientific">Brevibacillus brevis</name>
    <name type="common">Bacillus brevis</name>
    <dbReference type="NCBI Taxonomy" id="1393"/>
    <lineage>
        <taxon>Bacteria</taxon>
        <taxon>Bacillati</taxon>
        <taxon>Bacillota</taxon>
        <taxon>Bacilli</taxon>
        <taxon>Bacillales</taxon>
        <taxon>Paenibacillaceae</taxon>
        <taxon>Brevibacillus</taxon>
    </lineage>
</organism>
<dbReference type="SMART" id="SM00028">
    <property type="entry name" value="TPR"/>
    <property type="match status" value="5"/>
</dbReference>
<evidence type="ECO:0000313" key="3">
    <source>
        <dbReference type="EMBL" id="WNC14458.1"/>
    </source>
</evidence>
<accession>A0ABY9T7T6</accession>
<dbReference type="Gene3D" id="3.90.550.10">
    <property type="entry name" value="Spore Coat Polysaccharide Biosynthesis Protein SpsA, Chain A"/>
    <property type="match status" value="1"/>
</dbReference>
<keyword evidence="4" id="KW-1185">Reference proteome</keyword>
<dbReference type="SUPFAM" id="SSF53448">
    <property type="entry name" value="Nucleotide-diphospho-sugar transferases"/>
    <property type="match status" value="1"/>
</dbReference>
<dbReference type="Pfam" id="PF13176">
    <property type="entry name" value="TPR_7"/>
    <property type="match status" value="1"/>
</dbReference>
<feature type="domain" description="Glycosyltransferase 2-like" evidence="2">
    <location>
        <begin position="7"/>
        <end position="116"/>
    </location>
</feature>
<gene>
    <name evidence="3" type="ORF">RGB73_27975</name>
</gene>
<keyword evidence="3" id="KW-0808">Transferase</keyword>
<protein>
    <submittedName>
        <fullName evidence="3">Glycosyltransferase</fullName>
        <ecNumber evidence="3">2.4.-.-</ecNumber>
    </submittedName>
</protein>
<evidence type="ECO:0000259" key="2">
    <source>
        <dbReference type="Pfam" id="PF00535"/>
    </source>
</evidence>
<dbReference type="InterPro" id="IPR019734">
    <property type="entry name" value="TPR_rpt"/>
</dbReference>
<evidence type="ECO:0000256" key="1">
    <source>
        <dbReference type="PROSITE-ProRule" id="PRU00339"/>
    </source>
</evidence>
<sequence length="627" mass="72508">MKSYSISLCMIVKNEEKYLGKCLEMARSKVDEMIIVDTGSTDSTVEIAKNYGANVYHFEWVHDFAAARNYALGHATGDYILVLDADEYLDEQADLQADLQSGKDYYSLQIKNYASNGAVRYHPAIRLFKNHIGLSYFGKIHEHIGIDEPSLISGVGKSLIHHEGYKTEVMVDKNKIERNYKLLIKEVEANPSGYNLYNMGVHYMVEQNYKKAFEYFKKSYYLSKDKVYLTDLLYSMSEALLHLKRFEDALTLIREAIETFPSVTDLHFMQGRLYEEMGYLPDAVLVYQKCLELGDLTIGQTIEGVGSYLAHIRLTDIELKQGNKQNALFHASKVLEMRKDSLASLAIAISVFEMSYYTDQQIIDELEKIFPQRNAEDAINLLKVLYNTRHPLLAFYLERFQAKVDRNIIATAKLYSKHYGDAAREWIDLASIHEENKIDVLLLSFLLPKKELFDLIKPTFNLSAREWQVLSRIVFRESENQEILTSDLENLLLNIANHLMRLQEFDIFEYVIGFLQNGSRTVQVELATRLYQYNFGEIAIELLIQNGQKGKNDAEILELLGDFCRNARRDDDAENMYRQALKIQTKYSIFPKLYEVCERKGDLQSKEAWRREAAALFPLSLWARNSK</sequence>
<dbReference type="PROSITE" id="PS50005">
    <property type="entry name" value="TPR"/>
    <property type="match status" value="1"/>
</dbReference>
<evidence type="ECO:0000313" key="4">
    <source>
        <dbReference type="Proteomes" id="UP001256827"/>
    </source>
</evidence>
<proteinExistence type="predicted"/>
<dbReference type="CDD" id="cd02511">
    <property type="entry name" value="Beta4Glucosyltransferase"/>
    <property type="match status" value="1"/>
</dbReference>
<name>A0ABY9T7T6_BREBE</name>
<feature type="repeat" description="TPR" evidence="1">
    <location>
        <begin position="193"/>
        <end position="226"/>
    </location>
</feature>
<dbReference type="InterPro" id="IPR011990">
    <property type="entry name" value="TPR-like_helical_dom_sf"/>
</dbReference>
<reference evidence="3 4" key="1">
    <citation type="submission" date="2023-09" db="EMBL/GenBank/DDBJ databases">
        <title>Complete Genome and Methylome dissection of Bacillus brevis NEB573 original source of BbsI restriction endonuclease.</title>
        <authorList>
            <person name="Fomenkov A."/>
            <person name="Roberts R.D."/>
        </authorList>
    </citation>
    <scope>NUCLEOTIDE SEQUENCE [LARGE SCALE GENOMIC DNA]</scope>
    <source>
        <strain evidence="3 4">NEB573</strain>
    </source>
</reference>
<dbReference type="PANTHER" id="PTHR43630:SF2">
    <property type="entry name" value="GLYCOSYLTRANSFERASE"/>
    <property type="match status" value="1"/>
</dbReference>
<dbReference type="Proteomes" id="UP001256827">
    <property type="component" value="Chromosome"/>
</dbReference>
<dbReference type="Gene3D" id="1.25.40.10">
    <property type="entry name" value="Tetratricopeptide repeat domain"/>
    <property type="match status" value="2"/>
</dbReference>
<dbReference type="EC" id="2.4.-.-" evidence="3"/>
<dbReference type="RefSeq" id="WP_310766561.1">
    <property type="nucleotide sequence ID" value="NZ_CP134050.1"/>
</dbReference>
<dbReference type="InterPro" id="IPR001173">
    <property type="entry name" value="Glyco_trans_2-like"/>
</dbReference>
<dbReference type="PANTHER" id="PTHR43630">
    <property type="entry name" value="POLY-BETA-1,6-N-ACETYL-D-GLUCOSAMINE SYNTHASE"/>
    <property type="match status" value="1"/>
</dbReference>
<dbReference type="EMBL" id="CP134050">
    <property type="protein sequence ID" value="WNC14458.1"/>
    <property type="molecule type" value="Genomic_DNA"/>
</dbReference>
<keyword evidence="3" id="KW-0328">Glycosyltransferase</keyword>
<keyword evidence="1" id="KW-0802">TPR repeat</keyword>
<dbReference type="SUPFAM" id="SSF48452">
    <property type="entry name" value="TPR-like"/>
    <property type="match status" value="1"/>
</dbReference>
<dbReference type="GO" id="GO:0016757">
    <property type="term" value="F:glycosyltransferase activity"/>
    <property type="evidence" value="ECO:0007669"/>
    <property type="project" value="UniProtKB-KW"/>
</dbReference>
<dbReference type="Pfam" id="PF00535">
    <property type="entry name" value="Glycos_transf_2"/>
    <property type="match status" value="1"/>
</dbReference>